<feature type="compositionally biased region" description="Basic and acidic residues" evidence="1">
    <location>
        <begin position="29"/>
        <end position="38"/>
    </location>
</feature>
<dbReference type="AlphaFoldDB" id="A0A1M7YBN0"/>
<dbReference type="InterPro" id="IPR002048">
    <property type="entry name" value="EF_hand_dom"/>
</dbReference>
<reference evidence="3 4" key="1">
    <citation type="submission" date="2016-12" db="EMBL/GenBank/DDBJ databases">
        <authorList>
            <person name="Song W.-J."/>
            <person name="Kurnit D.M."/>
        </authorList>
    </citation>
    <scope>NUCLEOTIDE SEQUENCE [LARGE SCALE GENOMIC DNA]</scope>
    <source>
        <strain evidence="3 4">DSM 18488</strain>
    </source>
</reference>
<dbReference type="STRING" id="1121416.SAMN02745220_03166"/>
<sequence length="159" mass="16675">MVSSISSMNSAVSMMRSNSMQRQPPPPPADKDVFKLSDTDSNGVVSGTELDTLVKGIEEVTGKTIDPDTLAGFDTDQDGGLNGKELLSLMQKNGFSVPEIINSESEGTGIRPPPPPPPTEQALSAYAKNTGDDMLSQLMDLLQSGASENNGTTSVDVTS</sequence>
<protein>
    <recommendedName>
        <fullName evidence="2">EF-hand domain-containing protein</fullName>
    </recommendedName>
</protein>
<dbReference type="Proteomes" id="UP000184603">
    <property type="component" value="Unassembled WGS sequence"/>
</dbReference>
<accession>A0A1M7YBN0</accession>
<evidence type="ECO:0000313" key="3">
    <source>
        <dbReference type="EMBL" id="SHO49928.1"/>
    </source>
</evidence>
<dbReference type="SUPFAM" id="SSF47473">
    <property type="entry name" value="EF-hand"/>
    <property type="match status" value="1"/>
</dbReference>
<dbReference type="PROSITE" id="PS50222">
    <property type="entry name" value="EF_HAND_2"/>
    <property type="match status" value="2"/>
</dbReference>
<feature type="region of interest" description="Disordered" evidence="1">
    <location>
        <begin position="1"/>
        <end position="47"/>
    </location>
</feature>
<name>A0A1M7YBN0_9BACT</name>
<gene>
    <name evidence="3" type="ORF">SAMN02745220_03166</name>
</gene>
<evidence type="ECO:0000259" key="2">
    <source>
        <dbReference type="PROSITE" id="PS50222"/>
    </source>
</evidence>
<dbReference type="PROSITE" id="PS00018">
    <property type="entry name" value="EF_HAND_1"/>
    <property type="match status" value="1"/>
</dbReference>
<feature type="domain" description="EF-hand" evidence="2">
    <location>
        <begin position="31"/>
        <end position="60"/>
    </location>
</feature>
<dbReference type="CDD" id="cd00051">
    <property type="entry name" value="EFh"/>
    <property type="match status" value="1"/>
</dbReference>
<feature type="compositionally biased region" description="Low complexity" evidence="1">
    <location>
        <begin position="1"/>
        <end position="15"/>
    </location>
</feature>
<feature type="domain" description="EF-hand" evidence="2">
    <location>
        <begin position="73"/>
        <end position="96"/>
    </location>
</feature>
<proteinExistence type="predicted"/>
<dbReference type="Gene3D" id="1.10.238.10">
    <property type="entry name" value="EF-hand"/>
    <property type="match status" value="1"/>
</dbReference>
<dbReference type="EMBL" id="FRFE01000016">
    <property type="protein sequence ID" value="SHO49928.1"/>
    <property type="molecule type" value="Genomic_DNA"/>
</dbReference>
<dbReference type="RefSeq" id="WP_073614641.1">
    <property type="nucleotide sequence ID" value="NZ_FRFE01000016.1"/>
</dbReference>
<dbReference type="InterPro" id="IPR011992">
    <property type="entry name" value="EF-hand-dom_pair"/>
</dbReference>
<evidence type="ECO:0000256" key="1">
    <source>
        <dbReference type="SAM" id="MobiDB-lite"/>
    </source>
</evidence>
<feature type="region of interest" description="Disordered" evidence="1">
    <location>
        <begin position="101"/>
        <end position="123"/>
    </location>
</feature>
<organism evidence="3 4">
    <name type="scientific">Desulfopila aestuarii DSM 18488</name>
    <dbReference type="NCBI Taxonomy" id="1121416"/>
    <lineage>
        <taxon>Bacteria</taxon>
        <taxon>Pseudomonadati</taxon>
        <taxon>Thermodesulfobacteriota</taxon>
        <taxon>Desulfobulbia</taxon>
        <taxon>Desulfobulbales</taxon>
        <taxon>Desulfocapsaceae</taxon>
        <taxon>Desulfopila</taxon>
    </lineage>
</organism>
<evidence type="ECO:0000313" key="4">
    <source>
        <dbReference type="Proteomes" id="UP000184603"/>
    </source>
</evidence>
<dbReference type="InterPro" id="IPR018247">
    <property type="entry name" value="EF_Hand_1_Ca_BS"/>
</dbReference>
<dbReference type="GO" id="GO:0005509">
    <property type="term" value="F:calcium ion binding"/>
    <property type="evidence" value="ECO:0007669"/>
    <property type="project" value="InterPro"/>
</dbReference>
<dbReference type="OrthoDB" id="5526141at2"/>
<keyword evidence="4" id="KW-1185">Reference proteome</keyword>